<sequence>MASLKEYALKAASKARSHVLTHSHNIYPWLFVRNCEEIEEVFIKWLRDRANLDRVSEQTGTRFAEDPFNNLVQKFAIVWTQKTGKLERPFPGKYLVILALDRLDSDNGLPILQDKSGLPVGFLDPGDFVVISGDDTVILGDGSGGITLFIILNFS</sequence>
<accession>C5FPX9</accession>
<dbReference type="eggNOG" id="ENOG502RQ8K">
    <property type="taxonomic scope" value="Eukaryota"/>
</dbReference>
<dbReference type="AlphaFoldDB" id="C5FPX9"/>
<organism evidence="1 2">
    <name type="scientific">Arthroderma otae (strain ATCC MYA-4605 / CBS 113480)</name>
    <name type="common">Microsporum canis</name>
    <dbReference type="NCBI Taxonomy" id="554155"/>
    <lineage>
        <taxon>Eukaryota</taxon>
        <taxon>Fungi</taxon>
        <taxon>Dikarya</taxon>
        <taxon>Ascomycota</taxon>
        <taxon>Pezizomycotina</taxon>
        <taxon>Eurotiomycetes</taxon>
        <taxon>Eurotiomycetidae</taxon>
        <taxon>Onygenales</taxon>
        <taxon>Arthrodermataceae</taxon>
        <taxon>Microsporum</taxon>
    </lineage>
</organism>
<keyword evidence="2" id="KW-1185">Reference proteome</keyword>
<dbReference type="Proteomes" id="UP000002035">
    <property type="component" value="Unassembled WGS sequence"/>
</dbReference>
<dbReference type="HOGENOM" id="CLU_1741884_0_0_1"/>
<protein>
    <submittedName>
        <fullName evidence="1">Uncharacterized protein</fullName>
    </submittedName>
</protein>
<dbReference type="GeneID" id="9230130"/>
<evidence type="ECO:0000313" key="1">
    <source>
        <dbReference type="EMBL" id="EEQ31932.1"/>
    </source>
</evidence>
<name>C5FPX9_ARTOC</name>
<dbReference type="EMBL" id="DS995704">
    <property type="protein sequence ID" value="EEQ31932.1"/>
    <property type="molecule type" value="Genomic_DNA"/>
</dbReference>
<dbReference type="VEuPathDB" id="FungiDB:MCYG_04751"/>
<dbReference type="RefSeq" id="XP_002847014.1">
    <property type="nucleotide sequence ID" value="XM_002846968.1"/>
</dbReference>
<dbReference type="OrthoDB" id="4181570at2759"/>
<reference evidence="2" key="1">
    <citation type="journal article" date="2012" name="MBio">
        <title>Comparative genome analysis of Trichophyton rubrum and related dermatophytes reveals candidate genes involved in infection.</title>
        <authorList>
            <person name="Martinez D.A."/>
            <person name="Oliver B.G."/>
            <person name="Graeser Y."/>
            <person name="Goldberg J.M."/>
            <person name="Li W."/>
            <person name="Martinez-Rossi N.M."/>
            <person name="Monod M."/>
            <person name="Shelest E."/>
            <person name="Barton R.C."/>
            <person name="Birch E."/>
            <person name="Brakhage A.A."/>
            <person name="Chen Z."/>
            <person name="Gurr S.J."/>
            <person name="Heiman D."/>
            <person name="Heitman J."/>
            <person name="Kosti I."/>
            <person name="Rossi A."/>
            <person name="Saif S."/>
            <person name="Samalova M."/>
            <person name="Saunders C.W."/>
            <person name="Shea T."/>
            <person name="Summerbell R.C."/>
            <person name="Xu J."/>
            <person name="Young S."/>
            <person name="Zeng Q."/>
            <person name="Birren B.W."/>
            <person name="Cuomo C.A."/>
            <person name="White T.C."/>
        </authorList>
    </citation>
    <scope>NUCLEOTIDE SEQUENCE [LARGE SCALE GENOMIC DNA]</scope>
    <source>
        <strain evidence="2">ATCC MYA-4605 / CBS 113480</strain>
    </source>
</reference>
<dbReference type="STRING" id="554155.C5FPX9"/>
<gene>
    <name evidence="1" type="ORF">MCYG_04751</name>
</gene>
<evidence type="ECO:0000313" key="2">
    <source>
        <dbReference type="Proteomes" id="UP000002035"/>
    </source>
</evidence>
<proteinExistence type="predicted"/>